<reference evidence="7 8" key="1">
    <citation type="submission" date="2019-04" db="EMBL/GenBank/DDBJ databases">
        <authorList>
            <person name="Hwang J.C."/>
        </authorList>
    </citation>
    <scope>NUCLEOTIDE SEQUENCE [LARGE SCALE GENOMIC DNA]</scope>
    <source>
        <strain evidence="7 8">IMCC35001</strain>
    </source>
</reference>
<dbReference type="PRINTS" id="PR01021">
    <property type="entry name" value="OMPADOMAIN"/>
</dbReference>
<evidence type="ECO:0000313" key="7">
    <source>
        <dbReference type="EMBL" id="TKB48923.1"/>
    </source>
</evidence>
<feature type="signal peptide" evidence="5">
    <location>
        <begin position="1"/>
        <end position="24"/>
    </location>
</feature>
<dbReference type="InterPro" id="IPR036737">
    <property type="entry name" value="OmpA-like_sf"/>
</dbReference>
<dbReference type="OrthoDB" id="9782229at2"/>
<dbReference type="AlphaFoldDB" id="A0A4U1BD16"/>
<comment type="subcellular location">
    <subcellularLocation>
        <location evidence="1">Cell outer membrane</location>
    </subcellularLocation>
</comment>
<evidence type="ECO:0000256" key="4">
    <source>
        <dbReference type="PROSITE-ProRule" id="PRU00473"/>
    </source>
</evidence>
<evidence type="ECO:0000259" key="6">
    <source>
        <dbReference type="PROSITE" id="PS51123"/>
    </source>
</evidence>
<keyword evidence="2 4" id="KW-0472">Membrane</keyword>
<dbReference type="GO" id="GO:0009279">
    <property type="term" value="C:cell outer membrane"/>
    <property type="evidence" value="ECO:0007669"/>
    <property type="project" value="UniProtKB-SubCell"/>
</dbReference>
<dbReference type="PANTHER" id="PTHR30329">
    <property type="entry name" value="STATOR ELEMENT OF FLAGELLAR MOTOR COMPLEX"/>
    <property type="match status" value="1"/>
</dbReference>
<evidence type="ECO:0000256" key="5">
    <source>
        <dbReference type="SAM" id="SignalP"/>
    </source>
</evidence>
<name>A0A4U1BD16_9GAMM</name>
<protein>
    <submittedName>
        <fullName evidence="7">OmpA family protein</fullName>
    </submittedName>
</protein>
<dbReference type="RefSeq" id="WP_136853116.1">
    <property type="nucleotide sequence ID" value="NZ_SWCI01000005.1"/>
</dbReference>
<organism evidence="7 8">
    <name type="scientific">Ferrimonas sediminicola</name>
    <dbReference type="NCBI Taxonomy" id="2569538"/>
    <lineage>
        <taxon>Bacteria</taxon>
        <taxon>Pseudomonadati</taxon>
        <taxon>Pseudomonadota</taxon>
        <taxon>Gammaproteobacteria</taxon>
        <taxon>Alteromonadales</taxon>
        <taxon>Ferrimonadaceae</taxon>
        <taxon>Ferrimonas</taxon>
    </lineage>
</organism>
<dbReference type="Pfam" id="PF00691">
    <property type="entry name" value="OmpA"/>
    <property type="match status" value="1"/>
</dbReference>
<dbReference type="EMBL" id="SWCI01000005">
    <property type="protein sequence ID" value="TKB48923.1"/>
    <property type="molecule type" value="Genomic_DNA"/>
</dbReference>
<keyword evidence="3" id="KW-0998">Cell outer membrane</keyword>
<feature type="chain" id="PRO_5021029388" evidence="5">
    <location>
        <begin position="25"/>
        <end position="189"/>
    </location>
</feature>
<dbReference type="PANTHER" id="PTHR30329:SF21">
    <property type="entry name" value="LIPOPROTEIN YIAD-RELATED"/>
    <property type="match status" value="1"/>
</dbReference>
<sequence>MMTPNRFAALGLLATTLAAQGAWASCLDSQALYKQSSQQTGAWTLSHHQGDRLLKVTPIEEKGEESEVVSESRDCSFDLDRLALVLHYELDQFELTAGHKEALLELVVMVEQGGRLALGVSGHADHLGSDQYNLALSRRRAQQVDEFLKRVRPDLVTESYSFGESSPVCSREENALQGCNRRVEIKLIL</sequence>
<gene>
    <name evidence="7" type="ORF">FCL40_09790</name>
</gene>
<dbReference type="Proteomes" id="UP000305674">
    <property type="component" value="Unassembled WGS sequence"/>
</dbReference>
<keyword evidence="8" id="KW-1185">Reference proteome</keyword>
<comment type="caution">
    <text evidence="7">The sequence shown here is derived from an EMBL/GenBank/DDBJ whole genome shotgun (WGS) entry which is preliminary data.</text>
</comment>
<evidence type="ECO:0000313" key="8">
    <source>
        <dbReference type="Proteomes" id="UP000305674"/>
    </source>
</evidence>
<proteinExistence type="predicted"/>
<keyword evidence="5" id="KW-0732">Signal</keyword>
<dbReference type="InterPro" id="IPR050330">
    <property type="entry name" value="Bact_OuterMem_StrucFunc"/>
</dbReference>
<dbReference type="CDD" id="cd07185">
    <property type="entry name" value="OmpA_C-like"/>
    <property type="match status" value="1"/>
</dbReference>
<dbReference type="SUPFAM" id="SSF103088">
    <property type="entry name" value="OmpA-like"/>
    <property type="match status" value="1"/>
</dbReference>
<dbReference type="Gene3D" id="3.30.1330.60">
    <property type="entry name" value="OmpA-like domain"/>
    <property type="match status" value="1"/>
</dbReference>
<accession>A0A4U1BD16</accession>
<dbReference type="InterPro" id="IPR006664">
    <property type="entry name" value="OMP_bac"/>
</dbReference>
<feature type="domain" description="OmpA-like" evidence="6">
    <location>
        <begin position="75"/>
        <end position="189"/>
    </location>
</feature>
<evidence type="ECO:0000256" key="1">
    <source>
        <dbReference type="ARBA" id="ARBA00004442"/>
    </source>
</evidence>
<dbReference type="PROSITE" id="PS51257">
    <property type="entry name" value="PROKAR_LIPOPROTEIN"/>
    <property type="match status" value="1"/>
</dbReference>
<dbReference type="PROSITE" id="PS51123">
    <property type="entry name" value="OMPA_2"/>
    <property type="match status" value="1"/>
</dbReference>
<evidence type="ECO:0000256" key="3">
    <source>
        <dbReference type="ARBA" id="ARBA00023237"/>
    </source>
</evidence>
<evidence type="ECO:0000256" key="2">
    <source>
        <dbReference type="ARBA" id="ARBA00023136"/>
    </source>
</evidence>
<dbReference type="InterPro" id="IPR006665">
    <property type="entry name" value="OmpA-like"/>
</dbReference>